<reference evidence="14 15" key="1">
    <citation type="submission" date="2019-02" db="EMBL/GenBank/DDBJ databases">
        <title>Genome sequencing of the rare red list fungi Dentipellis fragilis.</title>
        <authorList>
            <person name="Buettner E."/>
            <person name="Kellner H."/>
        </authorList>
    </citation>
    <scope>NUCLEOTIDE SEQUENCE [LARGE SCALE GENOMIC DNA]</scope>
    <source>
        <strain evidence="14 15">DSM 105465</strain>
    </source>
</reference>
<keyword evidence="3" id="KW-0964">Secreted</keyword>
<evidence type="ECO:0008006" key="16">
    <source>
        <dbReference type="Google" id="ProtNLM"/>
    </source>
</evidence>
<evidence type="ECO:0000256" key="13">
    <source>
        <dbReference type="SAM" id="SignalP"/>
    </source>
</evidence>
<evidence type="ECO:0000256" key="4">
    <source>
        <dbReference type="ARBA" id="ARBA00022723"/>
    </source>
</evidence>
<dbReference type="GO" id="GO:0046872">
    <property type="term" value="F:metal ion binding"/>
    <property type="evidence" value="ECO:0007669"/>
    <property type="project" value="UniProtKB-KW"/>
</dbReference>
<comment type="subcellular location">
    <subcellularLocation>
        <location evidence="2">Secreted</location>
    </subcellularLocation>
</comment>
<evidence type="ECO:0000256" key="12">
    <source>
        <dbReference type="SAM" id="MobiDB-lite"/>
    </source>
</evidence>
<dbReference type="AlphaFoldDB" id="A0A4Y9YGN7"/>
<dbReference type="Pfam" id="PF22810">
    <property type="entry name" value="LPMO_AA14"/>
    <property type="match status" value="1"/>
</dbReference>
<evidence type="ECO:0000256" key="3">
    <source>
        <dbReference type="ARBA" id="ARBA00022525"/>
    </source>
</evidence>
<comment type="cofactor">
    <cofactor evidence="1">
        <name>Cu(2+)</name>
        <dbReference type="ChEBI" id="CHEBI:29036"/>
    </cofactor>
</comment>
<proteinExistence type="inferred from homology"/>
<keyword evidence="4" id="KW-0479">Metal-binding</keyword>
<feature type="signal peptide" evidence="13">
    <location>
        <begin position="1"/>
        <end position="18"/>
    </location>
</feature>
<keyword evidence="7" id="KW-0186">Copper</keyword>
<evidence type="ECO:0000256" key="2">
    <source>
        <dbReference type="ARBA" id="ARBA00004613"/>
    </source>
</evidence>
<evidence type="ECO:0000256" key="1">
    <source>
        <dbReference type="ARBA" id="ARBA00001973"/>
    </source>
</evidence>
<dbReference type="InterPro" id="IPR054497">
    <property type="entry name" value="LPMO_AA14"/>
</dbReference>
<name>A0A4Y9YGN7_9AGAM</name>
<feature type="region of interest" description="Disordered" evidence="12">
    <location>
        <begin position="280"/>
        <end position="363"/>
    </location>
</feature>
<feature type="chain" id="PRO_5021272980" description="Chitin-binding type-4 domain-containing protein" evidence="13">
    <location>
        <begin position="19"/>
        <end position="550"/>
    </location>
</feature>
<evidence type="ECO:0000256" key="6">
    <source>
        <dbReference type="ARBA" id="ARBA00023002"/>
    </source>
</evidence>
<protein>
    <recommendedName>
        <fullName evidence="16">Chitin-binding type-4 domain-containing protein</fullName>
    </recommendedName>
</protein>
<comment type="similarity">
    <text evidence="11">Belongs to the polysaccharide monooxygenase AA14 family.</text>
</comment>
<gene>
    <name evidence="14" type="ORF">EVG20_g6953</name>
</gene>
<keyword evidence="5 13" id="KW-0732">Signal</keyword>
<dbReference type="OrthoDB" id="2019572at2759"/>
<comment type="caution">
    <text evidence="14">The sequence shown here is derived from an EMBL/GenBank/DDBJ whole genome shotgun (WGS) entry which is preliminary data.</text>
</comment>
<evidence type="ECO:0000256" key="10">
    <source>
        <dbReference type="ARBA" id="ARBA00023180"/>
    </source>
</evidence>
<evidence type="ECO:0000313" key="14">
    <source>
        <dbReference type="EMBL" id="TFY61724.1"/>
    </source>
</evidence>
<dbReference type="STRING" id="205917.A0A4Y9YGN7"/>
<keyword evidence="10" id="KW-0325">Glycoprotein</keyword>
<keyword evidence="6" id="KW-0560">Oxidoreductase</keyword>
<sequence>MLPLILAALVGFVPLAHGHASIFHPSMFGFNVTDSTFPYDNRPVSPLIDMTFDQWWFHGHLQHPPNSGDVFDLPAGQNVTTEIGCNKGATSFFASSEGGDIRSGDDVCPGSPMAEYHTSGFDDLKGCSLAIAYKSNASEVQPEDFTVFSVNQTCVWTRFTDFAVPAKMPPCPEEGCTCAWFWIHGEDSGGEQNYMNGFRCNVTGSTSNVPLAEAQVPRRCGADPQRNKAEPAPGNCTYGAKQPFYWFQKERNNMFEGTYSPPFYLDLYNFLDGAQDDIFQDSYQQPMPTPSANQTVLPRLSNGQPPKTPNANLTLANASASASASGAGASTSAPPPPPGSSSQAVTSSVPPLPPPSSAAAASTTAASSSSSAVTPPSSTASQSSSSAVVVSTVFVTVVAPASSASSASAIPTSAAVTGSPEAASAQPTTIFLNSAAAASASASANRAAATGVLLSNAHATNTSSDVFALDAANVGNLFDSVDTDADTGNTTTPVAGAVSSSRMCKRNVKALDSTNASARRSLVARAIGMGTYERHRRMHERGLTGLWHMW</sequence>
<organism evidence="14 15">
    <name type="scientific">Dentipellis fragilis</name>
    <dbReference type="NCBI Taxonomy" id="205917"/>
    <lineage>
        <taxon>Eukaryota</taxon>
        <taxon>Fungi</taxon>
        <taxon>Dikarya</taxon>
        <taxon>Basidiomycota</taxon>
        <taxon>Agaricomycotina</taxon>
        <taxon>Agaricomycetes</taxon>
        <taxon>Russulales</taxon>
        <taxon>Hericiaceae</taxon>
        <taxon>Dentipellis</taxon>
    </lineage>
</organism>
<keyword evidence="9" id="KW-1015">Disulfide bond</keyword>
<feature type="compositionally biased region" description="Polar residues" evidence="12">
    <location>
        <begin position="281"/>
        <end position="305"/>
    </location>
</feature>
<feature type="compositionally biased region" description="Low complexity" evidence="12">
    <location>
        <begin position="340"/>
        <end position="349"/>
    </location>
</feature>
<dbReference type="GO" id="GO:0005576">
    <property type="term" value="C:extracellular region"/>
    <property type="evidence" value="ECO:0007669"/>
    <property type="project" value="UniProtKB-SubCell"/>
</dbReference>
<evidence type="ECO:0000256" key="7">
    <source>
        <dbReference type="ARBA" id="ARBA00023008"/>
    </source>
</evidence>
<evidence type="ECO:0000256" key="8">
    <source>
        <dbReference type="ARBA" id="ARBA00023033"/>
    </source>
</evidence>
<evidence type="ECO:0000256" key="11">
    <source>
        <dbReference type="ARBA" id="ARBA00046340"/>
    </source>
</evidence>
<dbReference type="EMBL" id="SEOQ01000495">
    <property type="protein sequence ID" value="TFY61724.1"/>
    <property type="molecule type" value="Genomic_DNA"/>
</dbReference>
<evidence type="ECO:0000256" key="5">
    <source>
        <dbReference type="ARBA" id="ARBA00022729"/>
    </source>
</evidence>
<dbReference type="Proteomes" id="UP000298327">
    <property type="component" value="Unassembled WGS sequence"/>
</dbReference>
<evidence type="ECO:0000313" key="15">
    <source>
        <dbReference type="Proteomes" id="UP000298327"/>
    </source>
</evidence>
<evidence type="ECO:0000256" key="9">
    <source>
        <dbReference type="ARBA" id="ARBA00023157"/>
    </source>
</evidence>
<keyword evidence="15" id="KW-1185">Reference proteome</keyword>
<feature type="compositionally biased region" description="Low complexity" evidence="12">
    <location>
        <begin position="309"/>
        <end position="332"/>
    </location>
</feature>
<accession>A0A4Y9YGN7</accession>
<keyword evidence="8" id="KW-0503">Monooxygenase</keyword>
<dbReference type="GO" id="GO:0004497">
    <property type="term" value="F:monooxygenase activity"/>
    <property type="evidence" value="ECO:0007669"/>
    <property type="project" value="UniProtKB-KW"/>
</dbReference>